<keyword evidence="2" id="KW-1003">Cell membrane</keyword>
<evidence type="ECO:0000313" key="7">
    <source>
        <dbReference type="EMBL" id="TDL34009.1"/>
    </source>
</evidence>
<protein>
    <submittedName>
        <fullName evidence="7">ABC transporter permease</fullName>
    </submittedName>
</protein>
<dbReference type="AlphaFoldDB" id="A0A4R5XQZ8"/>
<dbReference type="PANTHER" id="PTHR32196">
    <property type="entry name" value="ABC TRANSPORTER PERMEASE PROTEIN YPHD-RELATED-RELATED"/>
    <property type="match status" value="1"/>
</dbReference>
<feature type="transmembrane region" description="Helical" evidence="6">
    <location>
        <begin position="266"/>
        <end position="299"/>
    </location>
</feature>
<keyword evidence="5 6" id="KW-0472">Membrane</keyword>
<accession>A0A4R5XQZ8</accession>
<comment type="caution">
    <text evidence="7">The sequence shown here is derived from an EMBL/GenBank/DDBJ whole genome shotgun (WGS) entry which is preliminary data.</text>
</comment>
<evidence type="ECO:0000256" key="3">
    <source>
        <dbReference type="ARBA" id="ARBA00022692"/>
    </source>
</evidence>
<keyword evidence="3 6" id="KW-0812">Transmembrane</keyword>
<dbReference type="GO" id="GO:0022857">
    <property type="term" value="F:transmembrane transporter activity"/>
    <property type="evidence" value="ECO:0007669"/>
    <property type="project" value="InterPro"/>
</dbReference>
<evidence type="ECO:0000256" key="5">
    <source>
        <dbReference type="ARBA" id="ARBA00023136"/>
    </source>
</evidence>
<feature type="transmembrane region" description="Helical" evidence="6">
    <location>
        <begin position="29"/>
        <end position="51"/>
    </location>
</feature>
<feature type="transmembrane region" description="Helical" evidence="6">
    <location>
        <begin position="94"/>
        <end position="114"/>
    </location>
</feature>
<comment type="subcellular location">
    <subcellularLocation>
        <location evidence="1">Cell membrane</location>
        <topology evidence="1">Multi-pass membrane protein</topology>
    </subcellularLocation>
</comment>
<evidence type="ECO:0000256" key="1">
    <source>
        <dbReference type="ARBA" id="ARBA00004651"/>
    </source>
</evidence>
<evidence type="ECO:0000256" key="2">
    <source>
        <dbReference type="ARBA" id="ARBA00022475"/>
    </source>
</evidence>
<sequence length="337" mass="34244">MSIVKTPPITAEGKASRAGTGAKKITSGFLSSPSSGAVVSVVLVSAFLSFATPQFLTLDNLSLVARAFSFIAIAAIGQFVVILTRGIDISSGSVIGLSGIVTALISSAGMPTWLALMGGLAAAMAVGVFNGSLIAGLGLVSFMVTLGMLNVVRGADVALTGGYPVTGLDPFIKSLGQGFFLGIPMPVIIMLVLAGIMWWVMTRTVFGRQLYAIGGNEEAARLSGVKVKTVTALAYVISGLFAGIAGILLTARLGVAESTIGTGYELDIIAAAVIGGASFAGGIGNVTGVIWGAALLGIVRNGMALLGVDSYWQQIVIGAVIVIAVIIDRVRTRTALH</sequence>
<dbReference type="CDD" id="cd06579">
    <property type="entry name" value="TM_PBP1_transp_AraH_like"/>
    <property type="match status" value="1"/>
</dbReference>
<dbReference type="Proteomes" id="UP000294621">
    <property type="component" value="Unassembled WGS sequence"/>
</dbReference>
<evidence type="ECO:0000256" key="6">
    <source>
        <dbReference type="SAM" id="Phobius"/>
    </source>
</evidence>
<dbReference type="GO" id="GO:0005886">
    <property type="term" value="C:plasma membrane"/>
    <property type="evidence" value="ECO:0007669"/>
    <property type="project" value="UniProtKB-SubCell"/>
</dbReference>
<dbReference type="EMBL" id="SMZQ01000009">
    <property type="protein sequence ID" value="TDL34009.1"/>
    <property type="molecule type" value="Genomic_DNA"/>
</dbReference>
<keyword evidence="4 6" id="KW-1133">Transmembrane helix</keyword>
<dbReference type="Pfam" id="PF02653">
    <property type="entry name" value="BPD_transp_2"/>
    <property type="match status" value="1"/>
</dbReference>
<feature type="transmembrane region" description="Helical" evidence="6">
    <location>
        <begin position="179"/>
        <end position="201"/>
    </location>
</feature>
<feature type="transmembrane region" description="Helical" evidence="6">
    <location>
        <begin position="63"/>
        <end position="82"/>
    </location>
</feature>
<reference evidence="7 8" key="1">
    <citation type="submission" date="2019-03" db="EMBL/GenBank/DDBJ databases">
        <title>Genome Sequencing and Assembly of Various Microbes Isolated from Partially Reclaimed Soil and Acid Mine Drainage (AMD) Site.</title>
        <authorList>
            <person name="Steinbock B."/>
            <person name="Bechtold R."/>
            <person name="Sevigny J.L."/>
            <person name="Thomas D."/>
            <person name="Cuthill L.R."/>
            <person name="Aveiro Johannsen E.J."/>
            <person name="Thomas K."/>
            <person name="Ghosh A."/>
        </authorList>
    </citation>
    <scope>NUCLEOTIDE SEQUENCE [LARGE SCALE GENOMIC DNA]</scope>
    <source>
        <strain evidence="7 8">S-A1</strain>
    </source>
</reference>
<organism evidence="7 8">
    <name type="scientific">Arthrobacter nitrophenolicus</name>
    <dbReference type="NCBI Taxonomy" id="683150"/>
    <lineage>
        <taxon>Bacteria</taxon>
        <taxon>Bacillati</taxon>
        <taxon>Actinomycetota</taxon>
        <taxon>Actinomycetes</taxon>
        <taxon>Micrococcales</taxon>
        <taxon>Micrococcaceae</taxon>
        <taxon>Arthrobacter</taxon>
    </lineage>
</organism>
<evidence type="ECO:0000313" key="8">
    <source>
        <dbReference type="Proteomes" id="UP000294621"/>
    </source>
</evidence>
<name>A0A4R5XQZ8_9MICC</name>
<dbReference type="InterPro" id="IPR001851">
    <property type="entry name" value="ABC_transp_permease"/>
</dbReference>
<feature type="transmembrane region" description="Helical" evidence="6">
    <location>
        <begin position="311"/>
        <end position="330"/>
    </location>
</feature>
<feature type="transmembrane region" description="Helical" evidence="6">
    <location>
        <begin position="120"/>
        <end position="144"/>
    </location>
</feature>
<gene>
    <name evidence="7" type="ORF">E2R57_15985</name>
</gene>
<feature type="transmembrane region" description="Helical" evidence="6">
    <location>
        <begin position="232"/>
        <end position="254"/>
    </location>
</feature>
<dbReference type="OrthoDB" id="9808136at2"/>
<proteinExistence type="predicted"/>
<evidence type="ECO:0000256" key="4">
    <source>
        <dbReference type="ARBA" id="ARBA00022989"/>
    </source>
</evidence>
<dbReference type="RefSeq" id="WP_133350700.1">
    <property type="nucleotide sequence ID" value="NZ_SMZQ01000009.1"/>
</dbReference>